<dbReference type="AlphaFoldDB" id="A0A149RR55"/>
<keyword evidence="1" id="KW-0812">Transmembrane</keyword>
<name>A0A149RR55_9PROT</name>
<feature type="transmembrane region" description="Helical" evidence="1">
    <location>
        <begin position="39"/>
        <end position="57"/>
    </location>
</feature>
<keyword evidence="1" id="KW-1133">Transmembrane helix</keyword>
<keyword evidence="1" id="KW-0472">Membrane</keyword>
<evidence type="ECO:0000256" key="1">
    <source>
        <dbReference type="SAM" id="Phobius"/>
    </source>
</evidence>
<reference evidence="2 3" key="1">
    <citation type="submission" date="2015-06" db="EMBL/GenBank/DDBJ databases">
        <title>Improved classification and identification of acetic acid bacteria using matrix-assisted laser desorption/ionization time-of-flight mass spectrometry; Gluconobacter nephelii and Gluconobacter uchimurae are later heterotypic synonyms of Gluconobacter japonicus and Gluconobacter oxydans, respectively.</title>
        <authorList>
            <person name="Li L."/>
            <person name="Cleenwerck I."/>
            <person name="De Vuyst L."/>
            <person name="Vandamme P."/>
        </authorList>
    </citation>
    <scope>NUCLEOTIDE SEQUENCE [LARGE SCALE GENOMIC DNA]</scope>
    <source>
        <strain evidence="2 3">LMG 1552</strain>
    </source>
</reference>
<organism evidence="2 3">
    <name type="scientific">Acetobacter malorum</name>
    <dbReference type="NCBI Taxonomy" id="178901"/>
    <lineage>
        <taxon>Bacteria</taxon>
        <taxon>Pseudomonadati</taxon>
        <taxon>Pseudomonadota</taxon>
        <taxon>Alphaproteobacteria</taxon>
        <taxon>Acetobacterales</taxon>
        <taxon>Acetobacteraceae</taxon>
        <taxon>Acetobacter</taxon>
    </lineage>
</organism>
<evidence type="ECO:0000313" key="3">
    <source>
        <dbReference type="Proteomes" id="UP000075526"/>
    </source>
</evidence>
<accession>A0A149RR55</accession>
<proteinExistence type="predicted"/>
<dbReference type="EMBL" id="LHZF01000155">
    <property type="protein sequence ID" value="KXV16655.1"/>
    <property type="molecule type" value="Genomic_DNA"/>
</dbReference>
<dbReference type="Proteomes" id="UP000075526">
    <property type="component" value="Unassembled WGS sequence"/>
</dbReference>
<protein>
    <submittedName>
        <fullName evidence="2">Uncharacterized protein</fullName>
    </submittedName>
</protein>
<evidence type="ECO:0000313" key="2">
    <source>
        <dbReference type="EMBL" id="KXV16655.1"/>
    </source>
</evidence>
<comment type="caution">
    <text evidence="2">The sequence shown here is derived from an EMBL/GenBank/DDBJ whole genome shotgun (WGS) entry which is preliminary data.</text>
</comment>
<sequence>MPFSNLQVAGMLLPFFVSVPVARSYVSFSAGVTTYRPMIWGNVMVILLPEIVGLALAQLPKKVVGGLIPCGVT</sequence>
<gene>
    <name evidence="2" type="ORF">AD933_05975</name>
</gene>